<dbReference type="GO" id="GO:0016567">
    <property type="term" value="P:protein ubiquitination"/>
    <property type="evidence" value="ECO:0007669"/>
    <property type="project" value="TreeGrafter"/>
</dbReference>
<gene>
    <name evidence="9" type="ORF">C8J55DRAFT_283032</name>
</gene>
<dbReference type="InterPro" id="IPR013083">
    <property type="entry name" value="Znf_RING/FYVE/PHD"/>
</dbReference>
<evidence type="ECO:0000256" key="4">
    <source>
        <dbReference type="ARBA" id="ARBA00023242"/>
    </source>
</evidence>
<dbReference type="GO" id="GO:0005634">
    <property type="term" value="C:nucleus"/>
    <property type="evidence" value="ECO:0007669"/>
    <property type="project" value="UniProtKB-SubCell"/>
</dbReference>
<evidence type="ECO:0000259" key="8">
    <source>
        <dbReference type="PROSITE" id="PS50089"/>
    </source>
</evidence>
<dbReference type="AlphaFoldDB" id="A0A9W9AVR2"/>
<name>A0A9W9AVR2_9AGAR</name>
<proteinExistence type="predicted"/>
<keyword evidence="6" id="KW-0479">Metal-binding</keyword>
<feature type="compositionally biased region" description="Low complexity" evidence="7">
    <location>
        <begin position="432"/>
        <end position="446"/>
    </location>
</feature>
<dbReference type="GO" id="GO:0004842">
    <property type="term" value="F:ubiquitin-protein transferase activity"/>
    <property type="evidence" value="ECO:0007669"/>
    <property type="project" value="TreeGrafter"/>
</dbReference>
<keyword evidence="3" id="KW-0833">Ubl conjugation pathway</keyword>
<dbReference type="Pfam" id="PF13923">
    <property type="entry name" value="zf-C3HC4_2"/>
    <property type="match status" value="1"/>
</dbReference>
<feature type="region of interest" description="Disordered" evidence="7">
    <location>
        <begin position="432"/>
        <end position="468"/>
    </location>
</feature>
<dbReference type="PANTHER" id="PTHR16079:SF4">
    <property type="entry name" value="E3 UBIQUITIN-PROTEIN LIGASE CHFR"/>
    <property type="match status" value="1"/>
</dbReference>
<dbReference type="GO" id="GO:0006511">
    <property type="term" value="P:ubiquitin-dependent protein catabolic process"/>
    <property type="evidence" value="ECO:0007669"/>
    <property type="project" value="TreeGrafter"/>
</dbReference>
<organism evidence="9 10">
    <name type="scientific">Lentinula lateritia</name>
    <dbReference type="NCBI Taxonomy" id="40482"/>
    <lineage>
        <taxon>Eukaryota</taxon>
        <taxon>Fungi</taxon>
        <taxon>Dikarya</taxon>
        <taxon>Basidiomycota</taxon>
        <taxon>Agaricomycotina</taxon>
        <taxon>Agaricomycetes</taxon>
        <taxon>Agaricomycetidae</taxon>
        <taxon>Agaricales</taxon>
        <taxon>Marasmiineae</taxon>
        <taxon>Omphalotaceae</taxon>
        <taxon>Lentinula</taxon>
    </lineage>
</organism>
<keyword evidence="6" id="KW-0863">Zinc-finger</keyword>
<dbReference type="EMBL" id="JANVFS010000006">
    <property type="protein sequence ID" value="KAJ4491553.1"/>
    <property type="molecule type" value="Genomic_DNA"/>
</dbReference>
<comment type="subcellular location">
    <subcellularLocation>
        <location evidence="1">Nucleus</location>
    </subcellularLocation>
</comment>
<dbReference type="InterPro" id="IPR040909">
    <property type="entry name" value="CHFR_Znf-CRD"/>
</dbReference>
<feature type="domain" description="RING-type" evidence="8">
    <location>
        <begin position="81"/>
        <end position="121"/>
    </location>
</feature>
<keyword evidence="6" id="KW-0862">Zinc</keyword>
<dbReference type="Pfam" id="PF17979">
    <property type="entry name" value="zf-CRD"/>
    <property type="match status" value="1"/>
</dbReference>
<evidence type="ECO:0000313" key="9">
    <source>
        <dbReference type="EMBL" id="KAJ4491553.1"/>
    </source>
</evidence>
<protein>
    <recommendedName>
        <fullName evidence="8">RING-type domain-containing protein</fullName>
    </recommendedName>
</protein>
<dbReference type="GO" id="GO:0008270">
    <property type="term" value="F:zinc ion binding"/>
    <property type="evidence" value="ECO:0007669"/>
    <property type="project" value="UniProtKB-KW"/>
</dbReference>
<feature type="compositionally biased region" description="Basic and acidic residues" evidence="7">
    <location>
        <begin position="1"/>
        <end position="10"/>
    </location>
</feature>
<dbReference type="Proteomes" id="UP001150238">
    <property type="component" value="Unassembled WGS sequence"/>
</dbReference>
<accession>A0A9W9AVR2</accession>
<feature type="region of interest" description="Disordered" evidence="7">
    <location>
        <begin position="1"/>
        <end position="69"/>
    </location>
</feature>
<reference evidence="9" key="2">
    <citation type="journal article" date="2023" name="Proc. Natl. Acad. Sci. U.S.A.">
        <title>A global phylogenomic analysis of the shiitake genus Lentinula.</title>
        <authorList>
            <person name="Sierra-Patev S."/>
            <person name="Min B."/>
            <person name="Naranjo-Ortiz M."/>
            <person name="Looney B."/>
            <person name="Konkel Z."/>
            <person name="Slot J.C."/>
            <person name="Sakamoto Y."/>
            <person name="Steenwyk J.L."/>
            <person name="Rokas A."/>
            <person name="Carro J."/>
            <person name="Camarero S."/>
            <person name="Ferreira P."/>
            <person name="Molpeceres G."/>
            <person name="Ruiz-Duenas F.J."/>
            <person name="Serrano A."/>
            <person name="Henrissat B."/>
            <person name="Drula E."/>
            <person name="Hughes K.W."/>
            <person name="Mata J.L."/>
            <person name="Ishikawa N.K."/>
            <person name="Vargas-Isla R."/>
            <person name="Ushijima S."/>
            <person name="Smith C.A."/>
            <person name="Donoghue J."/>
            <person name="Ahrendt S."/>
            <person name="Andreopoulos W."/>
            <person name="He G."/>
            <person name="LaButti K."/>
            <person name="Lipzen A."/>
            <person name="Ng V."/>
            <person name="Riley R."/>
            <person name="Sandor L."/>
            <person name="Barry K."/>
            <person name="Martinez A.T."/>
            <person name="Xiao Y."/>
            <person name="Gibbons J.G."/>
            <person name="Terashima K."/>
            <person name="Grigoriev I.V."/>
            <person name="Hibbett D."/>
        </authorList>
    </citation>
    <scope>NUCLEOTIDE SEQUENCE</scope>
    <source>
        <strain evidence="9">Sp2 HRB7682 ss15</strain>
    </source>
</reference>
<evidence type="ECO:0000256" key="2">
    <source>
        <dbReference type="ARBA" id="ARBA00022679"/>
    </source>
</evidence>
<dbReference type="PANTHER" id="PTHR16079">
    <property type="entry name" value="UBIQUITIN LIGASE PROTEIN CHFR"/>
    <property type="match status" value="1"/>
</dbReference>
<dbReference type="SUPFAM" id="SSF57850">
    <property type="entry name" value="RING/U-box"/>
    <property type="match status" value="1"/>
</dbReference>
<dbReference type="InterPro" id="IPR001841">
    <property type="entry name" value="Znf_RING"/>
</dbReference>
<evidence type="ECO:0000256" key="7">
    <source>
        <dbReference type="SAM" id="MobiDB-lite"/>
    </source>
</evidence>
<reference evidence="9" key="1">
    <citation type="submission" date="2022-08" db="EMBL/GenBank/DDBJ databases">
        <authorList>
            <consortium name="DOE Joint Genome Institute"/>
            <person name="Min B."/>
            <person name="Riley R."/>
            <person name="Sierra-Patev S."/>
            <person name="Naranjo-Ortiz M."/>
            <person name="Looney B."/>
            <person name="Konkel Z."/>
            <person name="Slot J.C."/>
            <person name="Sakamoto Y."/>
            <person name="Steenwyk J.L."/>
            <person name="Rokas A."/>
            <person name="Carro J."/>
            <person name="Camarero S."/>
            <person name="Ferreira P."/>
            <person name="Molpeceres G."/>
            <person name="Ruiz-Duenas F.J."/>
            <person name="Serrano A."/>
            <person name="Henrissat B."/>
            <person name="Drula E."/>
            <person name="Hughes K.W."/>
            <person name="Mata J.L."/>
            <person name="Ishikawa N.K."/>
            <person name="Vargas-Isla R."/>
            <person name="Ushijima S."/>
            <person name="Smith C.A."/>
            <person name="Ahrendt S."/>
            <person name="Andreopoulos W."/>
            <person name="He G."/>
            <person name="Labutti K."/>
            <person name="Lipzen A."/>
            <person name="Ng V."/>
            <person name="Sandor L."/>
            <person name="Barry K."/>
            <person name="Martinez A.T."/>
            <person name="Xiao Y."/>
            <person name="Gibbons J.G."/>
            <person name="Terashima K."/>
            <person name="Hibbett D.S."/>
            <person name="Grigoriev I.V."/>
        </authorList>
    </citation>
    <scope>NUCLEOTIDE SEQUENCE</scope>
    <source>
        <strain evidence="9">Sp2 HRB7682 ss15</strain>
    </source>
</reference>
<feature type="compositionally biased region" description="Polar residues" evidence="7">
    <location>
        <begin position="11"/>
        <end position="27"/>
    </location>
</feature>
<evidence type="ECO:0000256" key="1">
    <source>
        <dbReference type="ARBA" id="ARBA00004123"/>
    </source>
</evidence>
<evidence type="ECO:0000256" key="3">
    <source>
        <dbReference type="ARBA" id="ARBA00022786"/>
    </source>
</evidence>
<feature type="compositionally biased region" description="Basic and acidic residues" evidence="7">
    <location>
        <begin position="44"/>
        <end position="65"/>
    </location>
</feature>
<evidence type="ECO:0000256" key="6">
    <source>
        <dbReference type="PROSITE-ProRule" id="PRU00175"/>
    </source>
</evidence>
<comment type="caution">
    <text evidence="9">The sequence shown here is derived from an EMBL/GenBank/DDBJ whole genome shotgun (WGS) entry which is preliminary data.</text>
</comment>
<keyword evidence="4" id="KW-0539">Nucleus</keyword>
<keyword evidence="5" id="KW-0131">Cell cycle</keyword>
<dbReference type="Gene3D" id="3.30.40.10">
    <property type="entry name" value="Zinc/RING finger domain, C3HC4 (zinc finger)"/>
    <property type="match status" value="1"/>
</dbReference>
<dbReference type="InterPro" id="IPR052256">
    <property type="entry name" value="E3_ubiquitin-ligase_CHFR"/>
</dbReference>
<keyword evidence="2" id="KW-0808">Transferase</keyword>
<sequence>MAEEELKTDSHPQYTGNASQTRNSSPRINPLSLKRPASPTFEDQDSRKRFKESEGSMDNQCKEDGGTESQLADDIAQELECGCCSELLYKPVMVSPCQHTFCGSCCLLWIRNGGTNCPACRAISTTASPSRPLQLVLDALLRNAPQKARTEREREQADVIYKSGTTLRFPSPREASPEPNVNISAEYARPCPHCSPNNTYGWSCPLPIPDPAVDLEHAWHLDDGLPTGHVQCGNCETFLALRAPSTTRCDFCQTYFCGVGVPSRCSAAPIPLQQPHGFTDVGDLIQSSDIYECFNSNTVEVEIMLDYITAQGLSPRHIYRDIVKYILEQPRQFRPLIEMELFIVSHVGPRVETDSLAPLHRICRSCACEIFIWGIKDWWIRERRKGFLEESIMNRKDCPAGSGCAMQSEFGHAKEFNHIDGKPVGFTAISAGSATPTEATEATAITEGDHSPSTAESIPAVTSAPVSE</sequence>
<dbReference type="PROSITE" id="PS50089">
    <property type="entry name" value="ZF_RING_2"/>
    <property type="match status" value="1"/>
</dbReference>
<evidence type="ECO:0000313" key="10">
    <source>
        <dbReference type="Proteomes" id="UP001150238"/>
    </source>
</evidence>
<evidence type="ECO:0000256" key="5">
    <source>
        <dbReference type="ARBA" id="ARBA00023306"/>
    </source>
</evidence>